<proteinExistence type="inferred from homology"/>
<dbReference type="InterPro" id="IPR003175">
    <property type="entry name" value="CDI_dom"/>
</dbReference>
<evidence type="ECO:0000313" key="9">
    <source>
        <dbReference type="Proteomes" id="UP000076858"/>
    </source>
</evidence>
<dbReference type="AlphaFoldDB" id="A0A164M1F3"/>
<comment type="caution">
    <text evidence="8">The sequence shown here is derived from an EMBL/GenBank/DDBJ whole genome shotgun (WGS) entry which is preliminary data.</text>
</comment>
<evidence type="ECO:0000256" key="5">
    <source>
        <dbReference type="ARBA" id="ARBA00023306"/>
    </source>
</evidence>
<evidence type="ECO:0000256" key="4">
    <source>
        <dbReference type="ARBA" id="ARBA00023242"/>
    </source>
</evidence>
<feature type="region of interest" description="Disordered" evidence="6">
    <location>
        <begin position="146"/>
        <end position="177"/>
    </location>
</feature>
<evidence type="ECO:0000256" key="2">
    <source>
        <dbReference type="ARBA" id="ARBA00006726"/>
    </source>
</evidence>
<organism evidence="8 9">
    <name type="scientific">Daphnia magna</name>
    <dbReference type="NCBI Taxonomy" id="35525"/>
    <lineage>
        <taxon>Eukaryota</taxon>
        <taxon>Metazoa</taxon>
        <taxon>Ecdysozoa</taxon>
        <taxon>Arthropoda</taxon>
        <taxon>Crustacea</taxon>
        <taxon>Branchiopoda</taxon>
        <taxon>Diplostraca</taxon>
        <taxon>Cladocera</taxon>
        <taxon>Anomopoda</taxon>
        <taxon>Daphniidae</taxon>
        <taxon>Daphnia</taxon>
    </lineage>
</organism>
<dbReference type="OrthoDB" id="9940972at2759"/>
<evidence type="ECO:0000256" key="3">
    <source>
        <dbReference type="ARBA" id="ARBA00023013"/>
    </source>
</evidence>
<dbReference type="PANTHER" id="PTHR10265">
    <property type="entry name" value="CYCLIN-DEPENDENT KINASE INHIBITOR 1"/>
    <property type="match status" value="1"/>
</dbReference>
<dbReference type="EMBL" id="LRGB01003110">
    <property type="protein sequence ID" value="KZS04631.1"/>
    <property type="molecule type" value="Genomic_DNA"/>
</dbReference>
<dbReference type="PANTHER" id="PTHR10265:SF45">
    <property type="entry name" value="DACAPO"/>
    <property type="match status" value="1"/>
</dbReference>
<keyword evidence="4" id="KW-0539">Nucleus</keyword>
<dbReference type="GO" id="GO:0005634">
    <property type="term" value="C:nucleus"/>
    <property type="evidence" value="ECO:0007669"/>
    <property type="project" value="UniProtKB-SubCell"/>
</dbReference>
<reference evidence="8 9" key="1">
    <citation type="submission" date="2016-03" db="EMBL/GenBank/DDBJ databases">
        <title>EvidentialGene: Evidence-directed Construction of Genes on Genomes.</title>
        <authorList>
            <person name="Gilbert D.G."/>
            <person name="Choi J.-H."/>
            <person name="Mockaitis K."/>
            <person name="Colbourne J."/>
            <person name="Pfrender M."/>
        </authorList>
    </citation>
    <scope>NUCLEOTIDE SEQUENCE [LARGE SCALE GENOMIC DNA]</scope>
    <source>
        <strain evidence="8 9">Xinb3</strain>
        <tissue evidence="8">Complete organism</tissue>
    </source>
</reference>
<gene>
    <name evidence="8" type="ORF">APZ42_032383</name>
</gene>
<dbReference type="Gene3D" id="4.10.365.10">
    <property type="entry name" value="p27"/>
    <property type="match status" value="1"/>
</dbReference>
<protein>
    <submittedName>
        <fullName evidence="8">Putative Cyclin-dependent kinase inhibitor 1B</fullName>
    </submittedName>
</protein>
<evidence type="ECO:0000256" key="1">
    <source>
        <dbReference type="ARBA" id="ARBA00004123"/>
    </source>
</evidence>
<feature type="compositionally biased region" description="Low complexity" evidence="6">
    <location>
        <begin position="166"/>
        <end position="177"/>
    </location>
</feature>
<feature type="domain" description="Cyclin-dependent kinase inhibitor" evidence="7">
    <location>
        <begin position="52"/>
        <end position="87"/>
    </location>
</feature>
<comment type="similarity">
    <text evidence="2">Belongs to the CDI family.</text>
</comment>
<dbReference type="Proteomes" id="UP000076858">
    <property type="component" value="Unassembled WGS sequence"/>
</dbReference>
<dbReference type="GO" id="GO:0051726">
    <property type="term" value="P:regulation of cell cycle"/>
    <property type="evidence" value="ECO:0007669"/>
    <property type="project" value="InterPro"/>
</dbReference>
<keyword evidence="3" id="KW-0649">Protein kinase inhibitor</keyword>
<keyword evidence="5" id="KW-0131">Cell cycle</keyword>
<dbReference type="Pfam" id="PF02234">
    <property type="entry name" value="CDI"/>
    <property type="match status" value="1"/>
</dbReference>
<comment type="subcellular location">
    <subcellularLocation>
        <location evidence="1">Nucleus</location>
    </subcellularLocation>
</comment>
<dbReference type="InterPro" id="IPR044898">
    <property type="entry name" value="CDI_dom_sf"/>
</dbReference>
<sequence>MPIVQVHSYGFHSAVGGHPAPSHMAVRGQVSPARRRLFVSDDEEDAQELDNRVTVERQLAQIQVEQTRKWNFDFGKGVPLPGRYLWQHSTTMTLPDRPSHPLPPPAGIKRPIDNQVDLTGPLSKQMKPDLHVYDSINNNHRCVNQKKITDFMKNQKLSESKRREGGPLPSSSSGLGH</sequence>
<dbReference type="GO" id="GO:0004861">
    <property type="term" value="F:cyclin-dependent protein serine/threonine kinase inhibitor activity"/>
    <property type="evidence" value="ECO:0007669"/>
    <property type="project" value="InterPro"/>
</dbReference>
<evidence type="ECO:0000259" key="7">
    <source>
        <dbReference type="Pfam" id="PF02234"/>
    </source>
</evidence>
<name>A0A164M1F3_9CRUS</name>
<feature type="compositionally biased region" description="Basic and acidic residues" evidence="6">
    <location>
        <begin position="156"/>
        <end position="165"/>
    </location>
</feature>
<evidence type="ECO:0000313" key="8">
    <source>
        <dbReference type="EMBL" id="KZS04631.1"/>
    </source>
</evidence>
<accession>A0A164M1F3</accession>
<evidence type="ECO:0000256" key="6">
    <source>
        <dbReference type="SAM" id="MobiDB-lite"/>
    </source>
</evidence>
<keyword evidence="9" id="KW-1185">Reference proteome</keyword>